<organism evidence="1 2">
    <name type="scientific">[Candida] jaroonii</name>
    <dbReference type="NCBI Taxonomy" id="467808"/>
    <lineage>
        <taxon>Eukaryota</taxon>
        <taxon>Fungi</taxon>
        <taxon>Dikarya</taxon>
        <taxon>Ascomycota</taxon>
        <taxon>Saccharomycotina</taxon>
        <taxon>Pichiomycetes</taxon>
        <taxon>Debaryomycetaceae</taxon>
        <taxon>Yamadazyma</taxon>
    </lineage>
</organism>
<sequence>MYRTPLHSIKRKLADNIVIASAPCAIPVLGRLNVGARMSLFEYDNQIIVWSAFPFCEDVQECLDMLQGEVTHLIVPNLRHNVGIKSFKEKYPNLIIVGGEYNIEGVTIDQSIPKTYGNKILKETDLKEIGLSDVISKNFEFVSMVSHKNKDLVLYDKKSKILFTADVTIDMSPRKDLEQFKDEVDKDGFDPHWGYWGNSFLSRFLQPEYNFFKNRVNLLNGTDKPEGQDALKLIYGMDISKIVPCHGNVVEGKEALKKFYSFL</sequence>
<reference evidence="1" key="1">
    <citation type="submission" date="2022-06" db="EMBL/GenBank/DDBJ databases">
        <authorList>
            <person name="Legras J.-L."/>
            <person name="Devillers H."/>
            <person name="Grondin C."/>
        </authorList>
    </citation>
    <scope>NUCLEOTIDE SEQUENCE</scope>
    <source>
        <strain evidence="1">CLIB 1444</strain>
    </source>
</reference>
<accession>A0ACA9YAA6</accession>
<gene>
    <name evidence="1" type="ORF">CLIB1444_07S05028</name>
</gene>
<evidence type="ECO:0000313" key="2">
    <source>
        <dbReference type="Proteomes" id="UP001152531"/>
    </source>
</evidence>
<protein>
    <submittedName>
        <fullName evidence="1">Uncharacterized protein</fullName>
    </submittedName>
</protein>
<comment type="caution">
    <text evidence="1">The sequence shown here is derived from an EMBL/GenBank/DDBJ whole genome shotgun (WGS) entry which is preliminary data.</text>
</comment>
<evidence type="ECO:0000313" key="1">
    <source>
        <dbReference type="EMBL" id="CAH6721902.1"/>
    </source>
</evidence>
<dbReference type="Proteomes" id="UP001152531">
    <property type="component" value="Unassembled WGS sequence"/>
</dbReference>
<keyword evidence="2" id="KW-1185">Reference proteome</keyword>
<dbReference type="EMBL" id="CALSDN010000007">
    <property type="protein sequence ID" value="CAH6721902.1"/>
    <property type="molecule type" value="Genomic_DNA"/>
</dbReference>
<proteinExistence type="predicted"/>
<name>A0ACA9YAA6_9ASCO</name>